<dbReference type="AlphaFoldDB" id="A0A4S8M3U4"/>
<dbReference type="EMBL" id="ML179178">
    <property type="protein sequence ID" value="THU96373.1"/>
    <property type="molecule type" value="Genomic_DNA"/>
</dbReference>
<dbReference type="Proteomes" id="UP000297245">
    <property type="component" value="Unassembled WGS sequence"/>
</dbReference>
<proteinExistence type="predicted"/>
<feature type="non-terminal residue" evidence="1">
    <location>
        <position position="54"/>
    </location>
</feature>
<sequence>MLPLDFSAGSGGEFRPRFPSSSFLAHSHVQIGWEKRYSLWVSTTKFKTALIFSL</sequence>
<name>A0A4S8M3U4_DENBC</name>
<gene>
    <name evidence="1" type="ORF">K435DRAFT_778530</name>
</gene>
<evidence type="ECO:0000313" key="2">
    <source>
        <dbReference type="Proteomes" id="UP000297245"/>
    </source>
</evidence>
<protein>
    <submittedName>
        <fullName evidence="1">Uncharacterized protein</fullName>
    </submittedName>
</protein>
<evidence type="ECO:0000313" key="1">
    <source>
        <dbReference type="EMBL" id="THU96373.1"/>
    </source>
</evidence>
<organism evidence="1 2">
    <name type="scientific">Dendrothele bispora (strain CBS 962.96)</name>
    <dbReference type="NCBI Taxonomy" id="1314807"/>
    <lineage>
        <taxon>Eukaryota</taxon>
        <taxon>Fungi</taxon>
        <taxon>Dikarya</taxon>
        <taxon>Basidiomycota</taxon>
        <taxon>Agaricomycotina</taxon>
        <taxon>Agaricomycetes</taxon>
        <taxon>Agaricomycetidae</taxon>
        <taxon>Agaricales</taxon>
        <taxon>Agaricales incertae sedis</taxon>
        <taxon>Dendrothele</taxon>
    </lineage>
</organism>
<reference evidence="1 2" key="1">
    <citation type="journal article" date="2019" name="Nat. Ecol. Evol.">
        <title>Megaphylogeny resolves global patterns of mushroom evolution.</title>
        <authorList>
            <person name="Varga T."/>
            <person name="Krizsan K."/>
            <person name="Foldi C."/>
            <person name="Dima B."/>
            <person name="Sanchez-Garcia M."/>
            <person name="Sanchez-Ramirez S."/>
            <person name="Szollosi G.J."/>
            <person name="Szarkandi J.G."/>
            <person name="Papp V."/>
            <person name="Albert L."/>
            <person name="Andreopoulos W."/>
            <person name="Angelini C."/>
            <person name="Antonin V."/>
            <person name="Barry K.W."/>
            <person name="Bougher N.L."/>
            <person name="Buchanan P."/>
            <person name="Buyck B."/>
            <person name="Bense V."/>
            <person name="Catcheside P."/>
            <person name="Chovatia M."/>
            <person name="Cooper J."/>
            <person name="Damon W."/>
            <person name="Desjardin D."/>
            <person name="Finy P."/>
            <person name="Geml J."/>
            <person name="Haridas S."/>
            <person name="Hughes K."/>
            <person name="Justo A."/>
            <person name="Karasinski D."/>
            <person name="Kautmanova I."/>
            <person name="Kiss B."/>
            <person name="Kocsube S."/>
            <person name="Kotiranta H."/>
            <person name="LaButti K.M."/>
            <person name="Lechner B.E."/>
            <person name="Liimatainen K."/>
            <person name="Lipzen A."/>
            <person name="Lukacs Z."/>
            <person name="Mihaltcheva S."/>
            <person name="Morgado L.N."/>
            <person name="Niskanen T."/>
            <person name="Noordeloos M.E."/>
            <person name="Ohm R.A."/>
            <person name="Ortiz-Santana B."/>
            <person name="Ovrebo C."/>
            <person name="Racz N."/>
            <person name="Riley R."/>
            <person name="Savchenko A."/>
            <person name="Shiryaev A."/>
            <person name="Soop K."/>
            <person name="Spirin V."/>
            <person name="Szebenyi C."/>
            <person name="Tomsovsky M."/>
            <person name="Tulloss R.E."/>
            <person name="Uehling J."/>
            <person name="Grigoriev I.V."/>
            <person name="Vagvolgyi C."/>
            <person name="Papp T."/>
            <person name="Martin F.M."/>
            <person name="Miettinen O."/>
            <person name="Hibbett D.S."/>
            <person name="Nagy L.G."/>
        </authorList>
    </citation>
    <scope>NUCLEOTIDE SEQUENCE [LARGE SCALE GENOMIC DNA]</scope>
    <source>
        <strain evidence="1 2">CBS 962.96</strain>
    </source>
</reference>
<accession>A0A4S8M3U4</accession>
<keyword evidence="2" id="KW-1185">Reference proteome</keyword>